<dbReference type="RefSeq" id="WP_044334330.1">
    <property type="nucleotide sequence ID" value="NZ_CP010836.1"/>
</dbReference>
<proteinExistence type="predicted"/>
<protein>
    <submittedName>
        <fullName evidence="3">DNA primase</fullName>
    </submittedName>
</protein>
<dbReference type="InterPro" id="IPR006171">
    <property type="entry name" value="TOPRIM_dom"/>
</dbReference>
<evidence type="ECO:0000313" key="3">
    <source>
        <dbReference type="EMBL" id="AJP73435.1"/>
    </source>
</evidence>
<dbReference type="Pfam" id="PF13362">
    <property type="entry name" value="Toprim_3"/>
    <property type="match status" value="1"/>
</dbReference>
<evidence type="ECO:0000313" key="4">
    <source>
        <dbReference type="Proteomes" id="UP000032300"/>
    </source>
</evidence>
<dbReference type="OrthoDB" id="9811157at2"/>
<sequence length="341" mass="36477">MEHPASAIARDLAGQAERLCRRYLSNGRREGNYWQVGDVRNTPGRSLYVRLRDSPDGTGRAGKWTDAESGEHGDLLDIIRASTLTGTLGEALAEARRFLSLPESSVSASMKVARDASACSPGAARRLMAMCKSIAGTQVETYLRGRGIAPLPGLDALHFHPRCWYRRSIDDRGDVPCAMPAMIAAVTDIAGNVTGAHRTWLTPDGSGKAPVAYPRRAMGHLLGNGVRFGIAAPVMAAGEGIESTLSLYAAVPTLPAIAALSSAHLAALEFPPMLRRLYVARERDPAGRKAFAALASRARKCGVYVRPLDSELGDLNADLGAFGLEAVRTRLLAQILPEDRP</sequence>
<dbReference type="InterPro" id="IPR055570">
    <property type="entry name" value="DUF7146"/>
</dbReference>
<dbReference type="Pfam" id="PF23639">
    <property type="entry name" value="DUF7146"/>
    <property type="match status" value="1"/>
</dbReference>
<dbReference type="EMBL" id="CP010836">
    <property type="protein sequence ID" value="AJP73435.1"/>
    <property type="molecule type" value="Genomic_DNA"/>
</dbReference>
<reference evidence="3 4" key="1">
    <citation type="journal article" date="2015" name="Int. J. Syst. Evol. Microbiol.">
        <title>Sphingomonas hengshuiensis sp. nov., isolated from lake wetland.</title>
        <authorList>
            <person name="Wei S."/>
            <person name="Wang T."/>
            <person name="Liu H."/>
            <person name="Zhang C."/>
            <person name="Guo J."/>
            <person name="Wang Q."/>
            <person name="Liang K."/>
            <person name="Zhang Z."/>
        </authorList>
    </citation>
    <scope>NUCLEOTIDE SEQUENCE [LARGE SCALE GENOMIC DNA]</scope>
    <source>
        <strain evidence="3 4">WHSC-8</strain>
    </source>
</reference>
<feature type="domain" description="Toprim" evidence="1">
    <location>
        <begin position="235"/>
        <end position="321"/>
    </location>
</feature>
<keyword evidence="4" id="KW-1185">Reference proteome</keyword>
<evidence type="ECO:0000259" key="1">
    <source>
        <dbReference type="Pfam" id="PF13362"/>
    </source>
</evidence>
<feature type="domain" description="DUF7146" evidence="2">
    <location>
        <begin position="121"/>
        <end position="228"/>
    </location>
</feature>
<gene>
    <name evidence="3" type="ORF">TS85_19065</name>
</gene>
<accession>A0A7U4JAV0</accession>
<reference evidence="3 4" key="2">
    <citation type="submission" date="2015-02" db="EMBL/GenBank/DDBJ databases">
        <title>The complete genome of Sphingomonas hengshuiensis sp. WHSC-8 isolated from soil of Hengshui Lake.</title>
        <authorList>
            <person name="Wei S."/>
            <person name="Guo J."/>
            <person name="Su C."/>
            <person name="Wu R."/>
            <person name="Zhang Z."/>
            <person name="Liang K."/>
            <person name="Li H."/>
            <person name="Wang T."/>
            <person name="Liu H."/>
            <person name="Zhang C."/>
            <person name="Li Z."/>
            <person name="Wang Q."/>
            <person name="Meng J."/>
        </authorList>
    </citation>
    <scope>NUCLEOTIDE SEQUENCE [LARGE SCALE GENOMIC DNA]</scope>
    <source>
        <strain evidence="3 4">WHSC-8</strain>
    </source>
</reference>
<evidence type="ECO:0000259" key="2">
    <source>
        <dbReference type="Pfam" id="PF23639"/>
    </source>
</evidence>
<dbReference type="AlphaFoldDB" id="A0A7U4JAV0"/>
<organism evidence="3 4">
    <name type="scientific">Sphingomonas hengshuiensis</name>
    <dbReference type="NCBI Taxonomy" id="1609977"/>
    <lineage>
        <taxon>Bacteria</taxon>
        <taxon>Pseudomonadati</taxon>
        <taxon>Pseudomonadota</taxon>
        <taxon>Alphaproteobacteria</taxon>
        <taxon>Sphingomonadales</taxon>
        <taxon>Sphingomonadaceae</taxon>
        <taxon>Sphingomonas</taxon>
    </lineage>
</organism>
<dbReference type="KEGG" id="sphi:TS85_19065"/>
<name>A0A7U4JAV0_9SPHN</name>
<dbReference type="Proteomes" id="UP000032300">
    <property type="component" value="Chromosome"/>
</dbReference>